<dbReference type="InterPro" id="IPR001584">
    <property type="entry name" value="Integrase_cat-core"/>
</dbReference>
<dbReference type="PROSITE" id="PS50994">
    <property type="entry name" value="INTEGRASE"/>
    <property type="match status" value="1"/>
</dbReference>
<feature type="non-terminal residue" evidence="2">
    <location>
        <position position="115"/>
    </location>
</feature>
<dbReference type="InterPro" id="IPR050900">
    <property type="entry name" value="Transposase_IS3/IS150/IS904"/>
</dbReference>
<dbReference type="EMBL" id="JAYWLU010000022">
    <property type="protein sequence ID" value="MEX3596009.1"/>
    <property type="molecule type" value="Genomic_DNA"/>
</dbReference>
<dbReference type="PANTHER" id="PTHR46889:SF4">
    <property type="entry name" value="TRANSPOSASE INSO FOR INSERTION SEQUENCE ELEMENT IS911B-RELATED"/>
    <property type="match status" value="1"/>
</dbReference>
<gene>
    <name evidence="2" type="ORF">VVR66_14930</name>
</gene>
<dbReference type="Pfam" id="PF00665">
    <property type="entry name" value="rve"/>
    <property type="match status" value="1"/>
</dbReference>
<dbReference type="RefSeq" id="WP_368630097.1">
    <property type="nucleotide sequence ID" value="NZ_JAYWLU010000022.1"/>
</dbReference>
<dbReference type="Gene3D" id="3.30.420.10">
    <property type="entry name" value="Ribonuclease H-like superfamily/Ribonuclease H"/>
    <property type="match status" value="1"/>
</dbReference>
<sequence length="115" mass="12418">MHAGDLVNRCFTATGPNRLWVADITYVRTTSGFCYTAFITDVFSVADCGMGDQGHVRTEALLLEALEHALSTAQDRALDQLVHHSDRGSQYVSIRYTEHLGEAGVQASVGSVGDS</sequence>
<comment type="caution">
    <text evidence="2">The sequence shown here is derived from an EMBL/GenBank/DDBJ whole genome shotgun (WGS) entry which is preliminary data.</text>
</comment>
<evidence type="ECO:0000313" key="2">
    <source>
        <dbReference type="EMBL" id="MEX3596009.1"/>
    </source>
</evidence>
<reference evidence="2 3" key="1">
    <citation type="journal article" date="2024" name="Fungal Genet. Biol.">
        <title>The porcine skin microbiome exhibits broad fungal antagonism.</title>
        <authorList>
            <person name="De La Cruz K.F."/>
            <person name="Townsend E.C."/>
            <person name="Alex Cheong J.Z."/>
            <person name="Salamzade R."/>
            <person name="Liu A."/>
            <person name="Sandstrom S."/>
            <person name="Davila E."/>
            <person name="Huang L."/>
            <person name="Xu K.H."/>
            <person name="Wu S.Y."/>
            <person name="Meudt J.J."/>
            <person name="Shanmuganayagam D."/>
            <person name="Gibson A.L.F."/>
            <person name="Kalan L.R."/>
        </authorList>
    </citation>
    <scope>NUCLEOTIDE SEQUENCE [LARGE SCALE GENOMIC DNA]</scope>
    <source>
        <strain evidence="2 3">LK2625</strain>
    </source>
</reference>
<dbReference type="Proteomes" id="UP001558481">
    <property type="component" value="Unassembled WGS sequence"/>
</dbReference>
<dbReference type="InterPro" id="IPR012337">
    <property type="entry name" value="RNaseH-like_sf"/>
</dbReference>
<dbReference type="SUPFAM" id="SSF53098">
    <property type="entry name" value="Ribonuclease H-like"/>
    <property type="match status" value="1"/>
</dbReference>
<dbReference type="PANTHER" id="PTHR46889">
    <property type="entry name" value="TRANSPOSASE INSF FOR INSERTION SEQUENCE IS3B-RELATED"/>
    <property type="match status" value="1"/>
</dbReference>
<accession>A0ABV3V8N6</accession>
<organism evidence="2 3">
    <name type="scientific">Kocuria carniphila</name>
    <dbReference type="NCBI Taxonomy" id="262208"/>
    <lineage>
        <taxon>Bacteria</taxon>
        <taxon>Bacillati</taxon>
        <taxon>Actinomycetota</taxon>
        <taxon>Actinomycetes</taxon>
        <taxon>Micrococcales</taxon>
        <taxon>Micrococcaceae</taxon>
        <taxon>Kocuria</taxon>
    </lineage>
</organism>
<protein>
    <submittedName>
        <fullName evidence="2">DDE-type integrase/transposase/recombinase</fullName>
    </submittedName>
</protein>
<name>A0ABV3V8N6_9MICC</name>
<keyword evidence="3" id="KW-1185">Reference proteome</keyword>
<evidence type="ECO:0000259" key="1">
    <source>
        <dbReference type="PROSITE" id="PS50994"/>
    </source>
</evidence>
<proteinExistence type="predicted"/>
<evidence type="ECO:0000313" key="3">
    <source>
        <dbReference type="Proteomes" id="UP001558481"/>
    </source>
</evidence>
<dbReference type="InterPro" id="IPR036397">
    <property type="entry name" value="RNaseH_sf"/>
</dbReference>
<feature type="domain" description="Integrase catalytic" evidence="1">
    <location>
        <begin position="12"/>
        <end position="115"/>
    </location>
</feature>